<proteinExistence type="predicted"/>
<dbReference type="AlphaFoldDB" id="A0A4Q9FTD9"/>
<sequence length="75" mass="8471">MKLLKSLCAITLLAGISLDIYIESKYLTIDANIHSARLPFNKPLCFWWKSPSGKRLLAYRSEDYMHGKVLALVSG</sequence>
<dbReference type="EMBL" id="SIRS01000001">
    <property type="protein sequence ID" value="TBN18950.1"/>
    <property type="molecule type" value="Genomic_DNA"/>
</dbReference>
<name>A0A4Q9FTD9_9FLAO</name>
<gene>
    <name evidence="1" type="ORF">EYD46_02470</name>
</gene>
<evidence type="ECO:0000313" key="1">
    <source>
        <dbReference type="EMBL" id="TBN18950.1"/>
    </source>
</evidence>
<reference evidence="1 2" key="1">
    <citation type="journal article" date="2015" name="Int. J. Syst. Evol. Microbiol.">
        <title>Hyunsoonleella pacifica sp. nov., isolated from seawater of South Pacific Gyre.</title>
        <authorList>
            <person name="Gao X."/>
            <person name="Zhang Z."/>
            <person name="Dai X."/>
            <person name="Zhang X.H."/>
        </authorList>
    </citation>
    <scope>NUCLEOTIDE SEQUENCE [LARGE SCALE GENOMIC DNA]</scope>
    <source>
        <strain evidence="1 2">SW033</strain>
    </source>
</reference>
<accession>A0A4Q9FTD9</accession>
<keyword evidence="2" id="KW-1185">Reference proteome</keyword>
<protein>
    <submittedName>
        <fullName evidence="1">Uncharacterized protein</fullName>
    </submittedName>
</protein>
<dbReference type="Proteomes" id="UP000292372">
    <property type="component" value="Unassembled WGS sequence"/>
</dbReference>
<dbReference type="RefSeq" id="WP_130935465.1">
    <property type="nucleotide sequence ID" value="NZ_BMEE01000001.1"/>
</dbReference>
<evidence type="ECO:0000313" key="2">
    <source>
        <dbReference type="Proteomes" id="UP000292372"/>
    </source>
</evidence>
<comment type="caution">
    <text evidence="1">The sequence shown here is derived from an EMBL/GenBank/DDBJ whole genome shotgun (WGS) entry which is preliminary data.</text>
</comment>
<organism evidence="1 2">
    <name type="scientific">Hyunsoonleella pacifica</name>
    <dbReference type="NCBI Taxonomy" id="1080224"/>
    <lineage>
        <taxon>Bacteria</taxon>
        <taxon>Pseudomonadati</taxon>
        <taxon>Bacteroidota</taxon>
        <taxon>Flavobacteriia</taxon>
        <taxon>Flavobacteriales</taxon>
        <taxon>Flavobacteriaceae</taxon>
    </lineage>
</organism>
<dbReference type="OrthoDB" id="1049785at2"/>